<keyword evidence="2" id="KW-0949">S-adenosyl-L-methionine</keyword>
<keyword evidence="9" id="KW-1185">Reference proteome</keyword>
<evidence type="ECO:0000259" key="7">
    <source>
        <dbReference type="Pfam" id="PF13186"/>
    </source>
</evidence>
<feature type="domain" description="4Fe4S-binding SPASM" evidence="7">
    <location>
        <begin position="192"/>
        <end position="258"/>
    </location>
</feature>
<dbReference type="SUPFAM" id="SSF102114">
    <property type="entry name" value="Radical SAM enzymes"/>
    <property type="match status" value="1"/>
</dbReference>
<dbReference type="GO" id="GO:0046872">
    <property type="term" value="F:metal ion binding"/>
    <property type="evidence" value="ECO:0007669"/>
    <property type="project" value="UniProtKB-KW"/>
</dbReference>
<dbReference type="AlphaFoldDB" id="A0A0E9LW69"/>
<dbReference type="InterPro" id="IPR058240">
    <property type="entry name" value="rSAM_sf"/>
</dbReference>
<evidence type="ECO:0000313" key="8">
    <source>
        <dbReference type="EMBL" id="GAO29361.1"/>
    </source>
</evidence>
<name>A0A0E9LW69_9BACT</name>
<proteinExistence type="predicted"/>
<evidence type="ECO:0000259" key="6">
    <source>
        <dbReference type="Pfam" id="PF04055"/>
    </source>
</evidence>
<keyword evidence="5" id="KW-0411">Iron-sulfur</keyword>
<accession>A0A0E9LW69</accession>
<sequence>MLTPSLFQKMVSDSGPQLAYLNLYFQGEPLLNRQIEEIINIAREHRIYTSMSTNGHQLTPQKCEGLINSGLTKLIVSVDGLTRESYSRYRKGGDLEKVKQGIRTFIRQRAALKSKTPFLVVQFLVFAHNEHEIPELKKWCRNMGVDKLELKSAQFYDFGNEEVKPPSNNKYSRYYPVRDNQLTLKGKPYNHCYKQWGSAVVSWDGQMAPCCYDKDLDFSPGNIRNQTLKTIWKNGSLHQFRKQILKDKSALEMCRNCPEGRQWII</sequence>
<dbReference type="InterPro" id="IPR007197">
    <property type="entry name" value="rSAM"/>
</dbReference>
<evidence type="ECO:0000313" key="9">
    <source>
        <dbReference type="Proteomes" id="UP000032900"/>
    </source>
</evidence>
<comment type="caution">
    <text evidence="8">The sequence shown here is derived from an EMBL/GenBank/DDBJ whole genome shotgun (WGS) entry which is preliminary data.</text>
</comment>
<keyword evidence="4" id="KW-0408">Iron</keyword>
<dbReference type="EMBL" id="BAZW01000008">
    <property type="protein sequence ID" value="GAO29361.1"/>
    <property type="molecule type" value="Genomic_DNA"/>
</dbReference>
<evidence type="ECO:0000256" key="4">
    <source>
        <dbReference type="ARBA" id="ARBA00023004"/>
    </source>
</evidence>
<dbReference type="PANTHER" id="PTHR11228">
    <property type="entry name" value="RADICAL SAM DOMAIN PROTEIN"/>
    <property type="match status" value="1"/>
</dbReference>
<dbReference type="GO" id="GO:0051536">
    <property type="term" value="F:iron-sulfur cluster binding"/>
    <property type="evidence" value="ECO:0007669"/>
    <property type="project" value="UniProtKB-KW"/>
</dbReference>
<dbReference type="InterPro" id="IPR050377">
    <property type="entry name" value="Radical_SAM_PqqE_MftC-like"/>
</dbReference>
<protein>
    <submittedName>
        <fullName evidence="8">Radical SAM protein</fullName>
    </submittedName>
</protein>
<keyword evidence="3" id="KW-0479">Metal-binding</keyword>
<reference evidence="8 9" key="1">
    <citation type="journal article" date="2015" name="Microbes Environ.">
        <title>Distribution and evolution of nitrogen fixation genes in the phylum bacteroidetes.</title>
        <authorList>
            <person name="Inoue J."/>
            <person name="Oshima K."/>
            <person name="Suda W."/>
            <person name="Sakamoto M."/>
            <person name="Iino T."/>
            <person name="Noda S."/>
            <person name="Hongoh Y."/>
            <person name="Hattori M."/>
            <person name="Ohkuma M."/>
        </authorList>
    </citation>
    <scope>NUCLEOTIDE SEQUENCE [LARGE SCALE GENOMIC DNA]</scope>
    <source>
        <strain evidence="8">JCM 15548</strain>
    </source>
</reference>
<evidence type="ECO:0000256" key="5">
    <source>
        <dbReference type="ARBA" id="ARBA00023014"/>
    </source>
</evidence>
<evidence type="ECO:0000256" key="1">
    <source>
        <dbReference type="ARBA" id="ARBA00001966"/>
    </source>
</evidence>
<dbReference type="Pfam" id="PF13186">
    <property type="entry name" value="SPASM"/>
    <property type="match status" value="1"/>
</dbReference>
<organism evidence="8 9">
    <name type="scientific">Geofilum rubicundum JCM 15548</name>
    <dbReference type="NCBI Taxonomy" id="1236989"/>
    <lineage>
        <taxon>Bacteria</taxon>
        <taxon>Pseudomonadati</taxon>
        <taxon>Bacteroidota</taxon>
        <taxon>Bacteroidia</taxon>
        <taxon>Marinilabiliales</taxon>
        <taxon>Marinilabiliaceae</taxon>
        <taxon>Geofilum</taxon>
    </lineage>
</organism>
<comment type="cofactor">
    <cofactor evidence="1">
        <name>[4Fe-4S] cluster</name>
        <dbReference type="ChEBI" id="CHEBI:49883"/>
    </cofactor>
</comment>
<evidence type="ECO:0000256" key="3">
    <source>
        <dbReference type="ARBA" id="ARBA00022723"/>
    </source>
</evidence>
<dbReference type="Proteomes" id="UP000032900">
    <property type="component" value="Unassembled WGS sequence"/>
</dbReference>
<dbReference type="Gene3D" id="3.20.20.70">
    <property type="entry name" value="Aldolase class I"/>
    <property type="match status" value="1"/>
</dbReference>
<evidence type="ECO:0000256" key="2">
    <source>
        <dbReference type="ARBA" id="ARBA00022691"/>
    </source>
</evidence>
<dbReference type="InterPro" id="IPR023885">
    <property type="entry name" value="4Fe4S-binding_SPASM_dom"/>
</dbReference>
<dbReference type="STRING" id="1236989.JCM15548_11538"/>
<dbReference type="PANTHER" id="PTHR11228:SF7">
    <property type="entry name" value="PQQA PEPTIDE CYCLASE"/>
    <property type="match status" value="1"/>
</dbReference>
<dbReference type="Pfam" id="PF04055">
    <property type="entry name" value="Radical_SAM"/>
    <property type="match status" value="1"/>
</dbReference>
<dbReference type="InterPro" id="IPR013785">
    <property type="entry name" value="Aldolase_TIM"/>
</dbReference>
<dbReference type="GO" id="GO:0003824">
    <property type="term" value="F:catalytic activity"/>
    <property type="evidence" value="ECO:0007669"/>
    <property type="project" value="InterPro"/>
</dbReference>
<gene>
    <name evidence="8" type="ORF">JCM15548_11538</name>
</gene>
<feature type="domain" description="Radical SAM core" evidence="6">
    <location>
        <begin position="24"/>
        <end position="107"/>
    </location>
</feature>